<evidence type="ECO:0000313" key="1">
    <source>
        <dbReference type="EMBL" id="CAA7267500.1"/>
    </source>
</evidence>
<organism evidence="1 2">
    <name type="scientific">Cyclocybe aegerita</name>
    <name type="common">Black poplar mushroom</name>
    <name type="synonym">Agrocybe aegerita</name>
    <dbReference type="NCBI Taxonomy" id="1973307"/>
    <lineage>
        <taxon>Eukaryota</taxon>
        <taxon>Fungi</taxon>
        <taxon>Dikarya</taxon>
        <taxon>Basidiomycota</taxon>
        <taxon>Agaricomycotina</taxon>
        <taxon>Agaricomycetes</taxon>
        <taxon>Agaricomycetidae</taxon>
        <taxon>Agaricales</taxon>
        <taxon>Agaricineae</taxon>
        <taxon>Bolbitiaceae</taxon>
        <taxon>Cyclocybe</taxon>
    </lineage>
</organism>
<dbReference type="Proteomes" id="UP000467700">
    <property type="component" value="Unassembled WGS sequence"/>
</dbReference>
<keyword evidence="2" id="KW-1185">Reference proteome</keyword>
<evidence type="ECO:0000313" key="2">
    <source>
        <dbReference type="Proteomes" id="UP000467700"/>
    </source>
</evidence>
<accession>A0A8S0WF10</accession>
<gene>
    <name evidence="1" type="ORF">AAE3_LOCUS9722</name>
</gene>
<name>A0A8S0WF10_CYCAE</name>
<reference evidence="1 2" key="1">
    <citation type="submission" date="2020-01" db="EMBL/GenBank/DDBJ databases">
        <authorList>
            <person name="Gupta K D."/>
        </authorList>
    </citation>
    <scope>NUCLEOTIDE SEQUENCE [LARGE SCALE GENOMIC DNA]</scope>
</reference>
<sequence length="499" mass="55510">MTLAAPITPPVATIILSSLSRNPGAYDGVNLPPRETPKADFDPDTRKLAKILDAIASFLPTTPRAGLSYAVTLRVTSTSSHITVAGNDVEHFEPDSEGRHPEALINAIWSKMRGICTSEGDERKRHMEDLLIFLFKTHMDKMRARYQKGDEICRIFFSVLDSSDAWNKLPKDTIKILEIAQKIHSASTKFFALSDNIEAYMAAFHQSLIRSQRDYNSKNADDLSLAYIAMYEKLAEEQFETTKGAVGSTDNEQRRRPGKRFSLDRYMGKLVSPAVHALSLLSVADGSLFRRVQHLPLSIAVIHPARSSSFKIPFPDQAAIRSFLEDAYGDEDLSEETDVRALVIDERLLAIGPKLAGHKQLNGPHCECFLINHHHTLQDVPYPYIGVSKLSCLQCGLYAEAYQKYVKQQTSSLPLFRTRGCGADIVPYLLPSASTAMGTFIEEHIISAIKQVVGVILRSDAAEKRAHWRKLSQSSAASSDSQDSGEYHFEGNIRADIFP</sequence>
<dbReference type="Pfam" id="PF14441">
    <property type="entry name" value="OTT_1508_deam"/>
    <property type="match status" value="1"/>
</dbReference>
<dbReference type="AlphaFoldDB" id="A0A8S0WF10"/>
<protein>
    <submittedName>
        <fullName evidence="1">Uncharacterized protein</fullName>
    </submittedName>
</protein>
<dbReference type="EMBL" id="CACVBS010000060">
    <property type="protein sequence ID" value="CAA7267500.1"/>
    <property type="molecule type" value="Genomic_DNA"/>
</dbReference>
<dbReference type="InterPro" id="IPR027796">
    <property type="entry name" value="OTT_1508_deam-like"/>
</dbReference>
<comment type="caution">
    <text evidence="1">The sequence shown here is derived from an EMBL/GenBank/DDBJ whole genome shotgun (WGS) entry which is preliminary data.</text>
</comment>
<dbReference type="OrthoDB" id="3069483at2759"/>
<proteinExistence type="predicted"/>